<dbReference type="GO" id="GO:0005829">
    <property type="term" value="C:cytosol"/>
    <property type="evidence" value="ECO:0007669"/>
    <property type="project" value="TreeGrafter"/>
</dbReference>
<evidence type="ECO:0000256" key="1">
    <source>
        <dbReference type="ARBA" id="ARBA00000024"/>
    </source>
</evidence>
<dbReference type="GO" id="GO:0000105">
    <property type="term" value="P:L-histidine biosynthetic process"/>
    <property type="evidence" value="ECO:0007669"/>
    <property type="project" value="UniProtKB-UniRule"/>
</dbReference>
<evidence type="ECO:0000256" key="17">
    <source>
        <dbReference type="ARBA" id="ARBA00023268"/>
    </source>
</evidence>
<keyword evidence="13 19" id="KW-0067">ATP-binding</keyword>
<dbReference type="FunFam" id="1.20.5.1300:FF:000001">
    <property type="entry name" value="Histidine biosynthesis trifunctional protein"/>
    <property type="match status" value="1"/>
</dbReference>
<evidence type="ECO:0000256" key="13">
    <source>
        <dbReference type="ARBA" id="ARBA00022840"/>
    </source>
</evidence>
<dbReference type="GO" id="GO:0051287">
    <property type="term" value="F:NAD binding"/>
    <property type="evidence" value="ECO:0007669"/>
    <property type="project" value="UniProtKB-UniRule"/>
</dbReference>
<dbReference type="SUPFAM" id="SSF101386">
    <property type="entry name" value="all-alpha NTP pyrophosphatases"/>
    <property type="match status" value="1"/>
</dbReference>
<dbReference type="InterPro" id="IPR001692">
    <property type="entry name" value="Histidinol_DH_CS"/>
</dbReference>
<name>A0A9N9FKY0_9GLOM</name>
<organism evidence="22 23">
    <name type="scientific">Acaulospora morrowiae</name>
    <dbReference type="NCBI Taxonomy" id="94023"/>
    <lineage>
        <taxon>Eukaryota</taxon>
        <taxon>Fungi</taxon>
        <taxon>Fungi incertae sedis</taxon>
        <taxon>Mucoromycota</taxon>
        <taxon>Glomeromycotina</taxon>
        <taxon>Glomeromycetes</taxon>
        <taxon>Diversisporales</taxon>
        <taxon>Acaulosporaceae</taxon>
        <taxon>Acaulospora</taxon>
    </lineage>
</organism>
<evidence type="ECO:0000256" key="5">
    <source>
        <dbReference type="ARBA" id="ARBA00005169"/>
    </source>
</evidence>
<dbReference type="CDD" id="cd06572">
    <property type="entry name" value="Histidinol_dh"/>
    <property type="match status" value="1"/>
</dbReference>
<feature type="region of interest" description="Disordered" evidence="20">
    <location>
        <begin position="419"/>
        <end position="447"/>
    </location>
</feature>
<dbReference type="CDD" id="cd11546">
    <property type="entry name" value="NTP-PPase_His4"/>
    <property type="match status" value="1"/>
</dbReference>
<dbReference type="HAMAP" id="MF_01024">
    <property type="entry name" value="HisD"/>
    <property type="match status" value="1"/>
</dbReference>
<keyword evidence="17" id="KW-0511">Multifunctional enzyme</keyword>
<dbReference type="NCBIfam" id="TIGR03188">
    <property type="entry name" value="histidine_hisI"/>
    <property type="match status" value="1"/>
</dbReference>
<dbReference type="GO" id="GO:0004399">
    <property type="term" value="F:histidinol dehydrogenase activity"/>
    <property type="evidence" value="ECO:0007669"/>
    <property type="project" value="UniProtKB-UniRule"/>
</dbReference>
<dbReference type="Pfam" id="PF00815">
    <property type="entry name" value="Histidinol_dh"/>
    <property type="match status" value="1"/>
</dbReference>
<evidence type="ECO:0000256" key="19">
    <source>
        <dbReference type="PIRNR" id="PIRNR001257"/>
    </source>
</evidence>
<keyword evidence="11 19" id="KW-0378">Hydrolase</keyword>
<dbReference type="AlphaFoldDB" id="A0A9N9FKY0"/>
<keyword evidence="9" id="KW-0479">Metal-binding</keyword>
<dbReference type="Gene3D" id="1.10.287.1080">
    <property type="entry name" value="MazG-like"/>
    <property type="match status" value="1"/>
</dbReference>
<keyword evidence="10 19" id="KW-0547">Nucleotide-binding</keyword>
<keyword evidence="15 19" id="KW-0520">NAD</keyword>
<dbReference type="InterPro" id="IPR002496">
    <property type="entry name" value="PRib_AMP_CycHydrolase_dom"/>
</dbReference>
<comment type="pathway">
    <text evidence="4">Amino-acid biosynthesis; L-histidine biosynthesis; L-histidine from 5-phospho-alpha-D-ribose 1-diphosphate: step 9/9.</text>
</comment>
<evidence type="ECO:0000256" key="6">
    <source>
        <dbReference type="ARBA" id="ARBA00005204"/>
    </source>
</evidence>
<reference evidence="22" key="1">
    <citation type="submission" date="2021-06" db="EMBL/GenBank/DDBJ databases">
        <authorList>
            <person name="Kallberg Y."/>
            <person name="Tangrot J."/>
            <person name="Rosling A."/>
        </authorList>
    </citation>
    <scope>NUCLEOTIDE SEQUENCE</scope>
    <source>
        <strain evidence="22">CL551</strain>
    </source>
</reference>
<evidence type="ECO:0000256" key="7">
    <source>
        <dbReference type="ARBA" id="ARBA00008260"/>
    </source>
</evidence>
<dbReference type="SUPFAM" id="SSF141734">
    <property type="entry name" value="HisI-like"/>
    <property type="match status" value="1"/>
</dbReference>
<dbReference type="FunFam" id="1.10.287.1080:FF:000002">
    <property type="entry name" value="Histidine biosynthesis bifunctional protein HisIE"/>
    <property type="match status" value="1"/>
</dbReference>
<evidence type="ECO:0000256" key="2">
    <source>
        <dbReference type="ARBA" id="ARBA00001460"/>
    </source>
</evidence>
<dbReference type="EC" id="1.1.1.23" evidence="19"/>
<dbReference type="PANTHER" id="PTHR21256">
    <property type="entry name" value="HISTIDINOL DEHYDROGENASE HDH"/>
    <property type="match status" value="1"/>
</dbReference>
<evidence type="ECO:0000313" key="23">
    <source>
        <dbReference type="Proteomes" id="UP000789342"/>
    </source>
</evidence>
<dbReference type="Pfam" id="PF01502">
    <property type="entry name" value="PRA-CH"/>
    <property type="match status" value="1"/>
</dbReference>
<dbReference type="FunFam" id="3.40.50.1980:FF:000001">
    <property type="entry name" value="Histidinol dehydrogenase"/>
    <property type="match status" value="1"/>
</dbReference>
<keyword evidence="8 19" id="KW-0028">Amino-acid biosynthesis</keyword>
<evidence type="ECO:0000313" key="22">
    <source>
        <dbReference type="EMBL" id="CAG8544276.1"/>
    </source>
</evidence>
<comment type="cofactor">
    <cofactor evidence="3">
        <name>Zn(2+)</name>
        <dbReference type="ChEBI" id="CHEBI:29105"/>
    </cofactor>
</comment>
<keyword evidence="23" id="KW-1185">Reference proteome</keyword>
<evidence type="ECO:0000256" key="20">
    <source>
        <dbReference type="SAM" id="MobiDB-lite"/>
    </source>
</evidence>
<dbReference type="FunFam" id="3.10.20.810:FF:000002">
    <property type="entry name" value="Histidine biosynthesis trifunctional protein"/>
    <property type="match status" value="1"/>
</dbReference>
<dbReference type="GO" id="GO:0005524">
    <property type="term" value="F:ATP binding"/>
    <property type="evidence" value="ECO:0007669"/>
    <property type="project" value="UniProtKB-UniRule"/>
</dbReference>
<evidence type="ECO:0000256" key="11">
    <source>
        <dbReference type="ARBA" id="ARBA00022801"/>
    </source>
</evidence>
<comment type="catalytic activity">
    <reaction evidence="18 19">
        <text>L-histidinol + 2 NAD(+) + H2O = L-histidine + 2 NADH + 3 H(+)</text>
        <dbReference type="Rhea" id="RHEA:20641"/>
        <dbReference type="ChEBI" id="CHEBI:15377"/>
        <dbReference type="ChEBI" id="CHEBI:15378"/>
        <dbReference type="ChEBI" id="CHEBI:57540"/>
        <dbReference type="ChEBI" id="CHEBI:57595"/>
        <dbReference type="ChEBI" id="CHEBI:57699"/>
        <dbReference type="ChEBI" id="CHEBI:57945"/>
        <dbReference type="EC" id="1.1.1.23"/>
    </reaction>
</comment>
<dbReference type="NCBIfam" id="TIGR00069">
    <property type="entry name" value="hisD"/>
    <property type="match status" value="1"/>
</dbReference>
<dbReference type="OrthoDB" id="1703565at2759"/>
<evidence type="ECO:0000259" key="21">
    <source>
        <dbReference type="Pfam" id="PF01502"/>
    </source>
</evidence>
<dbReference type="Gene3D" id="3.10.20.810">
    <property type="entry name" value="Phosphoribosyl-AMP cyclohydrolase"/>
    <property type="match status" value="1"/>
</dbReference>
<dbReference type="InterPro" id="IPR016298">
    <property type="entry name" value="Histidine_synth_trifunct"/>
</dbReference>
<dbReference type="PANTHER" id="PTHR21256:SF2">
    <property type="entry name" value="HISTIDINE BIOSYNTHESIS TRIFUNCTIONAL PROTEIN"/>
    <property type="match status" value="1"/>
</dbReference>
<gene>
    <name evidence="22" type="ORF">AMORRO_LOCUS5275</name>
</gene>
<dbReference type="GO" id="GO:0046872">
    <property type="term" value="F:metal ion binding"/>
    <property type="evidence" value="ECO:0007669"/>
    <property type="project" value="UniProtKB-KW"/>
</dbReference>
<dbReference type="EC" id="3.5.4.19" evidence="19"/>
<evidence type="ECO:0000256" key="4">
    <source>
        <dbReference type="ARBA" id="ARBA00004940"/>
    </source>
</evidence>
<evidence type="ECO:0000256" key="15">
    <source>
        <dbReference type="ARBA" id="ARBA00023027"/>
    </source>
</evidence>
<evidence type="ECO:0000256" key="9">
    <source>
        <dbReference type="ARBA" id="ARBA00022723"/>
    </source>
</evidence>
<sequence>MILPTIDITNQSFSDEKLSNLIKSLNLIGEIILRVPNVSETSALSKFLESFPLDRYWIFPIQDVGSNDIEDIIHLLDMGAQKVVIPSSQILAGGNISELPADRIIANLNSRDISSTNVEELIENLSISSSGYLVTISNDETVSKVVRSIPEKLLKDFSNFTRIAQNKILSSGGVSKVGLILHPENFYISSLEFVKQLSEFSAELVVSIDQLTLDENVNGLLNIADAFNCSLKSDRPDGLIVTVVVDEGGVAMGVVYSSTESVREALKTRKGVYQSRKRGLWYKGATSGSVQELKAIQVDCDGDSLRFVVKQHGTGFCHLNTRTCFGADHGLTALEGTLQSRKVSSPPESYTQRLFQNPDLLRSKIMEEADELCSASTKEEIAWETADLFYFALVKCIANGVSLADVELQLDQRAKKITRRPGNAKPKWDESIKSSNEKESPPPKTDYMVPTIMTSKEEFIKMQKFSLFEISRAQRISLLQRPIIKSDDIIAKVRPIIEDVRKRGDAALIEYTAKFDGVQLKEPVISAPFLPESMELDEATRHAIDQAFDNIYKFHDAQYDRSTLVIETMPGVTCSRFSRPIERVGLYVPGGTAILPSTALMLGIPAKVAGCKEIVIASPPRKDGTVVPEVMYVAHKVGASKVVLAGGAQAIAALAYGTDTVPKVDKICGPGNQYVTAAKMLAQNDSSAMVSIDMPAGPSELLVIADNTSIPAYVASDLLSQAEHGTDSQVVLVGVSLTSEHLSNIEREIHEQASCLPRVDIVRESIPKSFILEVSNMDEAIKFANDYAPEHLILHIEDAESLVEKVQNAGSVFVGAYSPESCGDYASGTNHTLPTYGYARMYSGVNTLTFLKHITAQKLTKEGLKNLGHVVMRLAEIEELEAHRNAVHVRIRDLENE</sequence>
<dbReference type="InterPro" id="IPR012131">
    <property type="entry name" value="Hstdl_DH"/>
</dbReference>
<evidence type="ECO:0000256" key="8">
    <source>
        <dbReference type="ARBA" id="ARBA00022605"/>
    </source>
</evidence>
<keyword evidence="16 19" id="KW-0368">Histidine biosynthesis</keyword>
<dbReference type="InterPro" id="IPR021130">
    <property type="entry name" value="PRib-ATP_PPHydrolase-like"/>
</dbReference>
<proteinExistence type="inferred from homology"/>
<comment type="similarity">
    <text evidence="7 19">In the C-terminal section; belongs to the histidinol dehydrogenase family.</text>
</comment>
<dbReference type="GO" id="GO:0004635">
    <property type="term" value="F:phosphoribosyl-AMP cyclohydrolase activity"/>
    <property type="evidence" value="ECO:0007669"/>
    <property type="project" value="UniProtKB-UniRule"/>
</dbReference>
<dbReference type="InterPro" id="IPR008179">
    <property type="entry name" value="HisE"/>
</dbReference>
<dbReference type="Pfam" id="PF01503">
    <property type="entry name" value="PRA-PH"/>
    <property type="match status" value="1"/>
</dbReference>
<comment type="catalytic activity">
    <reaction evidence="2 19">
        <text>1-(5-phospho-beta-D-ribosyl)-ATP + H2O = 1-(5-phospho-beta-D-ribosyl)-5'-AMP + diphosphate + H(+)</text>
        <dbReference type="Rhea" id="RHEA:22828"/>
        <dbReference type="ChEBI" id="CHEBI:15377"/>
        <dbReference type="ChEBI" id="CHEBI:15378"/>
        <dbReference type="ChEBI" id="CHEBI:33019"/>
        <dbReference type="ChEBI" id="CHEBI:59457"/>
        <dbReference type="ChEBI" id="CHEBI:73183"/>
        <dbReference type="EC" id="3.6.1.31"/>
    </reaction>
</comment>
<dbReference type="InterPro" id="IPR016161">
    <property type="entry name" value="Ald_DH/histidinol_DH"/>
</dbReference>
<dbReference type="GO" id="GO:0004636">
    <property type="term" value="F:phosphoribosyl-ATP diphosphatase activity"/>
    <property type="evidence" value="ECO:0007669"/>
    <property type="project" value="UniProtKB-UniRule"/>
</dbReference>
<dbReference type="Proteomes" id="UP000789342">
    <property type="component" value="Unassembled WGS sequence"/>
</dbReference>
<comment type="catalytic activity">
    <reaction evidence="1 19">
        <text>1-(5-phospho-beta-D-ribosyl)-5'-AMP + H2O = 1-(5-phospho-beta-D-ribosyl)-5-[(5-phospho-beta-D-ribosylamino)methylideneamino]imidazole-4-carboxamide</text>
        <dbReference type="Rhea" id="RHEA:20049"/>
        <dbReference type="ChEBI" id="CHEBI:15377"/>
        <dbReference type="ChEBI" id="CHEBI:58435"/>
        <dbReference type="ChEBI" id="CHEBI:59457"/>
        <dbReference type="EC" id="3.5.4.19"/>
    </reaction>
</comment>
<dbReference type="PROSITE" id="PS00611">
    <property type="entry name" value="HISOL_DEHYDROGENASE"/>
    <property type="match status" value="1"/>
</dbReference>
<comment type="caution">
    <text evidence="22">The sequence shown here is derived from an EMBL/GenBank/DDBJ whole genome shotgun (WGS) entry which is preliminary data.</text>
</comment>
<dbReference type="Gene3D" id="1.20.5.1300">
    <property type="match status" value="1"/>
</dbReference>
<feature type="domain" description="Phosphoribosyl-AMP cyclohydrolase" evidence="21">
    <location>
        <begin position="254"/>
        <end position="325"/>
    </location>
</feature>
<dbReference type="SUPFAM" id="SSF53720">
    <property type="entry name" value="ALDH-like"/>
    <property type="match status" value="1"/>
</dbReference>
<evidence type="ECO:0000256" key="14">
    <source>
        <dbReference type="ARBA" id="ARBA00023002"/>
    </source>
</evidence>
<dbReference type="EC" id="3.6.1.31" evidence="19"/>
<feature type="compositionally biased region" description="Basic and acidic residues" evidence="20">
    <location>
        <begin position="426"/>
        <end position="441"/>
    </location>
</feature>
<dbReference type="FunFam" id="3.40.50.1980:FF:000050">
    <property type="entry name" value="Histidine biosynthesis trifunctional protein"/>
    <property type="match status" value="1"/>
</dbReference>
<comment type="pathway">
    <text evidence="5">Amino-acid biosynthesis; L-histidine biosynthesis; L-histidine from 5-phospho-alpha-D-ribose 1-diphosphate: step 3/9.</text>
</comment>
<protein>
    <recommendedName>
        <fullName evidence="19">Histidine biosynthesis trifunctional protein</fullName>
    </recommendedName>
    <domain>
        <recommendedName>
            <fullName evidence="19">Phosphoribosyl-AMP cyclohydrolase</fullName>
            <ecNumber evidence="19">3.5.4.19</ecNumber>
        </recommendedName>
    </domain>
    <domain>
        <recommendedName>
            <fullName evidence="19">Phosphoribosyl-ATP pyrophosphohydrolase</fullName>
            <ecNumber evidence="19">3.6.1.31</ecNumber>
        </recommendedName>
    </domain>
    <domain>
        <recommendedName>
            <fullName evidence="19">Histidinol dehydrogenase</fullName>
            <shortName evidence="19">HDH</shortName>
            <ecNumber evidence="19">1.1.1.23</ecNumber>
        </recommendedName>
    </domain>
</protein>
<evidence type="ECO:0000256" key="3">
    <source>
        <dbReference type="ARBA" id="ARBA00001947"/>
    </source>
</evidence>
<dbReference type="PIRSF" id="PIRSF001257">
    <property type="entry name" value="His_trifunctional"/>
    <property type="match status" value="1"/>
</dbReference>
<evidence type="ECO:0000256" key="10">
    <source>
        <dbReference type="ARBA" id="ARBA00022741"/>
    </source>
</evidence>
<keyword evidence="14 19" id="KW-0560">Oxidoreductase</keyword>
<dbReference type="EMBL" id="CAJVPV010003140">
    <property type="protein sequence ID" value="CAG8544276.1"/>
    <property type="molecule type" value="Genomic_DNA"/>
</dbReference>
<accession>A0A9N9FKY0</accession>
<evidence type="ECO:0000256" key="16">
    <source>
        <dbReference type="ARBA" id="ARBA00023102"/>
    </source>
</evidence>
<dbReference type="InterPro" id="IPR038019">
    <property type="entry name" value="PRib_AMP_CycHydrolase_sf"/>
</dbReference>
<keyword evidence="12" id="KW-0862">Zinc</keyword>
<evidence type="ECO:0000256" key="12">
    <source>
        <dbReference type="ARBA" id="ARBA00022833"/>
    </source>
</evidence>
<dbReference type="Gene3D" id="3.40.50.1980">
    <property type="entry name" value="Nitrogenase molybdenum iron protein domain"/>
    <property type="match status" value="2"/>
</dbReference>
<dbReference type="PRINTS" id="PR00083">
    <property type="entry name" value="HOLDHDRGNASE"/>
</dbReference>
<comment type="pathway">
    <text evidence="6">Amino-acid biosynthesis; L-histidine biosynthesis; L-histidine from 5-phospho-alpha-D-ribose 1-diphosphate: step 2/9.</text>
</comment>
<evidence type="ECO:0000256" key="18">
    <source>
        <dbReference type="ARBA" id="ARBA00049489"/>
    </source>
</evidence>